<dbReference type="Gene3D" id="1.10.1070.11">
    <property type="entry name" value="Phosphatidylinositol 3-/4-kinase, catalytic domain"/>
    <property type="match status" value="1"/>
</dbReference>
<dbReference type="GO" id="GO:0005524">
    <property type="term" value="F:ATP binding"/>
    <property type="evidence" value="ECO:0007669"/>
    <property type="project" value="UniProtKB-KW"/>
</dbReference>
<evidence type="ECO:0000256" key="2">
    <source>
        <dbReference type="ARBA" id="ARBA00019787"/>
    </source>
</evidence>
<evidence type="ECO:0000313" key="9">
    <source>
        <dbReference type="EMBL" id="KII72588.1"/>
    </source>
</evidence>
<dbReference type="FunFam" id="1.10.1070.11:FF:000002">
    <property type="entry name" value="Phosphatidylinositol 3-kinase catalytic subunit type 3"/>
    <property type="match status" value="1"/>
</dbReference>
<dbReference type="GO" id="GO:0000407">
    <property type="term" value="C:phagophore assembly site"/>
    <property type="evidence" value="ECO:0007669"/>
    <property type="project" value="TreeGrafter"/>
</dbReference>
<accession>A0A0C2JT54</accession>
<evidence type="ECO:0000256" key="3">
    <source>
        <dbReference type="ARBA" id="ARBA00022679"/>
    </source>
</evidence>
<dbReference type="OrthoDB" id="6017693at2759"/>
<dbReference type="PROSITE" id="PS50290">
    <property type="entry name" value="PI3_4_KINASE_3"/>
    <property type="match status" value="1"/>
</dbReference>
<dbReference type="GO" id="GO:0048015">
    <property type="term" value="P:phosphatidylinositol-mediated signaling"/>
    <property type="evidence" value="ECO:0007669"/>
    <property type="project" value="TreeGrafter"/>
</dbReference>
<protein>
    <recommendedName>
        <fullName evidence="2">Phosphatidylinositol 3-kinase catalytic subunit type 3</fullName>
        <ecNumber evidence="1">2.7.1.137</ecNumber>
    </recommendedName>
    <alternativeName>
        <fullName evidence="7">Phosphoinositide-3-kinase class 3</fullName>
    </alternativeName>
</protein>
<dbReference type="GO" id="GO:0000045">
    <property type="term" value="P:autophagosome assembly"/>
    <property type="evidence" value="ECO:0007669"/>
    <property type="project" value="TreeGrafter"/>
</dbReference>
<dbReference type="InterPro" id="IPR036940">
    <property type="entry name" value="PI3/4_kinase_cat_sf"/>
</dbReference>
<dbReference type="GO" id="GO:0016303">
    <property type="term" value="F:1-phosphatidylinositol-3-kinase activity"/>
    <property type="evidence" value="ECO:0007669"/>
    <property type="project" value="UniProtKB-EC"/>
</dbReference>
<keyword evidence="3" id="KW-0808">Transferase</keyword>
<dbReference type="Proteomes" id="UP000031668">
    <property type="component" value="Unassembled WGS sequence"/>
</dbReference>
<evidence type="ECO:0000256" key="4">
    <source>
        <dbReference type="ARBA" id="ARBA00022741"/>
    </source>
</evidence>
<proteinExistence type="predicted"/>
<dbReference type="GO" id="GO:0005768">
    <property type="term" value="C:endosome"/>
    <property type="evidence" value="ECO:0007669"/>
    <property type="project" value="TreeGrafter"/>
</dbReference>
<evidence type="ECO:0000313" key="10">
    <source>
        <dbReference type="Proteomes" id="UP000031668"/>
    </source>
</evidence>
<evidence type="ECO:0000256" key="1">
    <source>
        <dbReference type="ARBA" id="ARBA00012073"/>
    </source>
</evidence>
<dbReference type="AlphaFoldDB" id="A0A0C2JT54"/>
<evidence type="ECO:0000259" key="8">
    <source>
        <dbReference type="PROSITE" id="PS50290"/>
    </source>
</evidence>
<feature type="domain" description="PI3K/PI4K catalytic" evidence="8">
    <location>
        <begin position="1"/>
        <end position="252"/>
    </location>
</feature>
<evidence type="ECO:0000256" key="6">
    <source>
        <dbReference type="ARBA" id="ARBA00022840"/>
    </source>
</evidence>
<dbReference type="Gene3D" id="3.30.1010.10">
    <property type="entry name" value="Phosphatidylinositol 3-kinase Catalytic Subunit, Chain A, domain 4"/>
    <property type="match status" value="1"/>
</dbReference>
<name>A0A0C2JT54_THEKT</name>
<dbReference type="InterPro" id="IPR057756">
    <property type="entry name" value="PI3-kinase_type3/VPS34_cat"/>
</dbReference>
<dbReference type="GO" id="GO:0005777">
    <property type="term" value="C:peroxisome"/>
    <property type="evidence" value="ECO:0007669"/>
    <property type="project" value="TreeGrafter"/>
</dbReference>
<keyword evidence="6" id="KW-0067">ATP-binding</keyword>
<dbReference type="EC" id="2.7.1.137" evidence="1"/>
<dbReference type="GO" id="GO:0034271">
    <property type="term" value="C:phosphatidylinositol 3-kinase complex, class III, type I"/>
    <property type="evidence" value="ECO:0007669"/>
    <property type="project" value="TreeGrafter"/>
</dbReference>
<gene>
    <name evidence="9" type="ORF">RF11_06418</name>
</gene>
<dbReference type="InterPro" id="IPR000403">
    <property type="entry name" value="PI3/4_kinase_cat_dom"/>
</dbReference>
<dbReference type="CDD" id="cd00896">
    <property type="entry name" value="PI3Kc_III"/>
    <property type="match status" value="1"/>
</dbReference>
<dbReference type="EMBL" id="JWZT01001161">
    <property type="protein sequence ID" value="KII72588.1"/>
    <property type="molecule type" value="Genomic_DNA"/>
</dbReference>
<dbReference type="GO" id="GO:0034272">
    <property type="term" value="C:phosphatidylinositol 3-kinase complex, class III, type II"/>
    <property type="evidence" value="ECO:0007669"/>
    <property type="project" value="TreeGrafter"/>
</dbReference>
<keyword evidence="4" id="KW-0547">Nucleotide-binding</keyword>
<comment type="caution">
    <text evidence="9">The sequence shown here is derived from an EMBL/GenBank/DDBJ whole genome shotgun (WGS) entry which is preliminary data.</text>
</comment>
<keyword evidence="5 9" id="KW-0418">Kinase</keyword>
<dbReference type="Pfam" id="PF00454">
    <property type="entry name" value="PI3_PI4_kinase"/>
    <property type="match status" value="1"/>
</dbReference>
<dbReference type="GO" id="GO:0006897">
    <property type="term" value="P:endocytosis"/>
    <property type="evidence" value="ECO:0007669"/>
    <property type="project" value="TreeGrafter"/>
</dbReference>
<dbReference type="SUPFAM" id="SSF56112">
    <property type="entry name" value="Protein kinase-like (PK-like)"/>
    <property type="match status" value="1"/>
</dbReference>
<keyword evidence="10" id="KW-1185">Reference proteome</keyword>
<dbReference type="PANTHER" id="PTHR10048">
    <property type="entry name" value="PHOSPHATIDYLINOSITOL KINASE"/>
    <property type="match status" value="1"/>
</dbReference>
<dbReference type="OMA" id="EVTINAC"/>
<sequence length="268" mass="30679">MPIKFCFETENQTDYNFILKVGDDMRQDQVILTMINILNKILLHENIDLKLTPYKVIAITPSIGLIEFISSISVAEALSNFGTIQNYFRTKSPDPDNIDPEIMENYVKSCAGYSVITYLFGVGDRHLDNLLITPQGKLFHIDFSYILGRDPKPYPPPIKLSTEMVDGMGGLNSKEFEYFLKLCTLAFIHLRRQSHTIINVFSLLVNSNLGEISAEPDKAVMKLFEKFRLDLDDVEAQSHLITLIYDSHKAVFAPFVEKIHKLAQKWRQ</sequence>
<dbReference type="InterPro" id="IPR011009">
    <property type="entry name" value="Kinase-like_dom_sf"/>
</dbReference>
<reference evidence="9 10" key="1">
    <citation type="journal article" date="2014" name="Genome Biol. Evol.">
        <title>The genome of the myxosporean Thelohanellus kitauei shows adaptations to nutrient acquisition within its fish host.</title>
        <authorList>
            <person name="Yang Y."/>
            <person name="Xiong J."/>
            <person name="Zhou Z."/>
            <person name="Huo F."/>
            <person name="Miao W."/>
            <person name="Ran C."/>
            <person name="Liu Y."/>
            <person name="Zhang J."/>
            <person name="Feng J."/>
            <person name="Wang M."/>
            <person name="Wang M."/>
            <person name="Wang L."/>
            <person name="Yao B."/>
        </authorList>
    </citation>
    <scope>NUCLEOTIDE SEQUENCE [LARGE SCALE GENOMIC DNA]</scope>
    <source>
        <strain evidence="9">Wuqing</strain>
    </source>
</reference>
<dbReference type="SMART" id="SM00146">
    <property type="entry name" value="PI3Kc"/>
    <property type="match status" value="1"/>
</dbReference>
<organism evidence="9 10">
    <name type="scientific">Thelohanellus kitauei</name>
    <name type="common">Myxosporean</name>
    <dbReference type="NCBI Taxonomy" id="669202"/>
    <lineage>
        <taxon>Eukaryota</taxon>
        <taxon>Metazoa</taxon>
        <taxon>Cnidaria</taxon>
        <taxon>Myxozoa</taxon>
        <taxon>Myxosporea</taxon>
        <taxon>Bivalvulida</taxon>
        <taxon>Platysporina</taxon>
        <taxon>Myxobolidae</taxon>
        <taxon>Thelohanellus</taxon>
    </lineage>
</organism>
<evidence type="ECO:0000256" key="7">
    <source>
        <dbReference type="ARBA" id="ARBA00029930"/>
    </source>
</evidence>
<dbReference type="PANTHER" id="PTHR10048:SF7">
    <property type="entry name" value="PHOSPHATIDYLINOSITOL 3-KINASE CATALYTIC SUBUNIT TYPE 3"/>
    <property type="match status" value="1"/>
</dbReference>
<dbReference type="InterPro" id="IPR015433">
    <property type="entry name" value="PI3/4_kinase"/>
</dbReference>
<evidence type="ECO:0000256" key="5">
    <source>
        <dbReference type="ARBA" id="ARBA00022777"/>
    </source>
</evidence>